<keyword evidence="4 7" id="KW-0812">Transmembrane</keyword>
<evidence type="ECO:0000313" key="8">
    <source>
        <dbReference type="EMBL" id="RNC99656.1"/>
    </source>
</evidence>
<dbReference type="EMBL" id="RHLQ01000013">
    <property type="protein sequence ID" value="RNC99656.1"/>
    <property type="molecule type" value="Genomic_DNA"/>
</dbReference>
<evidence type="ECO:0000256" key="6">
    <source>
        <dbReference type="ARBA" id="ARBA00023136"/>
    </source>
</evidence>
<evidence type="ECO:0000256" key="4">
    <source>
        <dbReference type="ARBA" id="ARBA00022692"/>
    </source>
</evidence>
<dbReference type="InterPro" id="IPR052518">
    <property type="entry name" value="CHR_Transporter"/>
</dbReference>
<keyword evidence="3" id="KW-1003">Cell membrane</keyword>
<dbReference type="PANTHER" id="PTHR43663">
    <property type="entry name" value="CHROMATE TRANSPORT PROTEIN-RELATED"/>
    <property type="match status" value="1"/>
</dbReference>
<feature type="transmembrane region" description="Helical" evidence="7">
    <location>
        <begin position="7"/>
        <end position="28"/>
    </location>
</feature>
<dbReference type="AlphaFoldDB" id="A0A3M8HBA0"/>
<protein>
    <submittedName>
        <fullName evidence="8">Chromate transporter</fullName>
    </submittedName>
</protein>
<keyword evidence="9" id="KW-1185">Reference proteome</keyword>
<evidence type="ECO:0000313" key="9">
    <source>
        <dbReference type="Proteomes" id="UP000279909"/>
    </source>
</evidence>
<evidence type="ECO:0000256" key="7">
    <source>
        <dbReference type="SAM" id="Phobius"/>
    </source>
</evidence>
<name>A0A3M8HBA0_9BACI</name>
<reference evidence="8 9" key="1">
    <citation type="journal article" date="2014" name="Int. J. Syst. Evol. Microbiol.">
        <title>Lysinibacillus halotolerans sp. nov., isolated from saline-alkaline soil.</title>
        <authorList>
            <person name="Kong D."/>
            <person name="Wang Y."/>
            <person name="Zhao B."/>
            <person name="Li Y."/>
            <person name="Song J."/>
            <person name="Zhai Y."/>
            <person name="Zhang C."/>
            <person name="Wang H."/>
            <person name="Chen X."/>
            <person name="Zhao B."/>
            <person name="Ruan Z."/>
        </authorList>
    </citation>
    <scope>NUCLEOTIDE SEQUENCE [LARGE SCALE GENOMIC DNA]</scope>
    <source>
        <strain evidence="8 9">MCCC 1A12703</strain>
    </source>
</reference>
<keyword evidence="6 7" id="KW-0472">Membrane</keyword>
<feature type="transmembrane region" description="Helical" evidence="7">
    <location>
        <begin position="133"/>
        <end position="153"/>
    </location>
</feature>
<sequence>MIYWEIFWAFFISSILGYGGGPASIPLVEKEVVDHYGWLTNQEFSEVLAVGNSLPGPIATKLAAYIGYTEGGFLGSFIGLFATVAPSIILMLLLMAVLLKHKDKPQVKNISVVVRPVIAVLLGVMTFDFAKDSVVSLGLIYTIILLVGSYVLLEKLKWHPALVILIALVIGAVTGLYNSGELTFGF</sequence>
<evidence type="ECO:0000256" key="3">
    <source>
        <dbReference type="ARBA" id="ARBA00022475"/>
    </source>
</evidence>
<comment type="similarity">
    <text evidence="2">Belongs to the chromate ion transporter (CHR) (TC 2.A.51) family.</text>
</comment>
<keyword evidence="5 7" id="KW-1133">Transmembrane helix</keyword>
<dbReference type="Pfam" id="PF02417">
    <property type="entry name" value="Chromate_transp"/>
    <property type="match status" value="1"/>
</dbReference>
<dbReference type="GO" id="GO:0005886">
    <property type="term" value="C:plasma membrane"/>
    <property type="evidence" value="ECO:0007669"/>
    <property type="project" value="UniProtKB-SubCell"/>
</dbReference>
<accession>A0A3M8HBA0</accession>
<organism evidence="8 9">
    <name type="scientific">Lysinibacillus halotolerans</name>
    <dbReference type="NCBI Taxonomy" id="1368476"/>
    <lineage>
        <taxon>Bacteria</taxon>
        <taxon>Bacillati</taxon>
        <taxon>Bacillota</taxon>
        <taxon>Bacilli</taxon>
        <taxon>Bacillales</taxon>
        <taxon>Bacillaceae</taxon>
        <taxon>Lysinibacillus</taxon>
    </lineage>
</organism>
<dbReference type="GO" id="GO:0015109">
    <property type="term" value="F:chromate transmembrane transporter activity"/>
    <property type="evidence" value="ECO:0007669"/>
    <property type="project" value="InterPro"/>
</dbReference>
<evidence type="ECO:0000256" key="1">
    <source>
        <dbReference type="ARBA" id="ARBA00004651"/>
    </source>
</evidence>
<dbReference type="Proteomes" id="UP000279909">
    <property type="component" value="Unassembled WGS sequence"/>
</dbReference>
<comment type="caution">
    <text evidence="8">The sequence shown here is derived from an EMBL/GenBank/DDBJ whole genome shotgun (WGS) entry which is preliminary data.</text>
</comment>
<dbReference type="InterPro" id="IPR003370">
    <property type="entry name" value="Chromate_transpt"/>
</dbReference>
<evidence type="ECO:0000256" key="2">
    <source>
        <dbReference type="ARBA" id="ARBA00005262"/>
    </source>
</evidence>
<comment type="subcellular location">
    <subcellularLocation>
        <location evidence="1">Cell membrane</location>
        <topology evidence="1">Multi-pass membrane protein</topology>
    </subcellularLocation>
</comment>
<dbReference type="OrthoDB" id="9027281at2"/>
<gene>
    <name evidence="8" type="ORF">EC501_06895</name>
</gene>
<proteinExistence type="inferred from homology"/>
<dbReference type="RefSeq" id="WP_122971564.1">
    <property type="nucleotide sequence ID" value="NZ_RHLQ01000013.1"/>
</dbReference>
<feature type="transmembrane region" description="Helical" evidence="7">
    <location>
        <begin position="77"/>
        <end position="98"/>
    </location>
</feature>
<feature type="transmembrane region" description="Helical" evidence="7">
    <location>
        <begin position="160"/>
        <end position="177"/>
    </location>
</feature>
<dbReference type="PANTHER" id="PTHR43663:SF1">
    <property type="entry name" value="CHROMATE TRANSPORTER"/>
    <property type="match status" value="1"/>
</dbReference>
<feature type="transmembrane region" description="Helical" evidence="7">
    <location>
        <begin position="110"/>
        <end position="127"/>
    </location>
</feature>
<evidence type="ECO:0000256" key="5">
    <source>
        <dbReference type="ARBA" id="ARBA00022989"/>
    </source>
</evidence>